<dbReference type="OrthoDB" id="9810445at2"/>
<evidence type="ECO:0000313" key="8">
    <source>
        <dbReference type="EMBL" id="QFU75247.1"/>
    </source>
</evidence>
<dbReference type="Gene3D" id="3.30.2010.10">
    <property type="entry name" value="Metalloproteases ('zincins'), catalytic domain"/>
    <property type="match status" value="1"/>
</dbReference>
<evidence type="ECO:0000256" key="6">
    <source>
        <dbReference type="ARBA" id="ARBA00023049"/>
    </source>
</evidence>
<dbReference type="EMBL" id="CP036422">
    <property type="protein sequence ID" value="QFU75247.1"/>
    <property type="molecule type" value="Genomic_DNA"/>
</dbReference>
<dbReference type="GO" id="GO:0004222">
    <property type="term" value="F:metalloendopeptidase activity"/>
    <property type="evidence" value="ECO:0007669"/>
    <property type="project" value="InterPro"/>
</dbReference>
<dbReference type="KEGG" id="halc:EY643_06045"/>
<dbReference type="GO" id="GO:0051603">
    <property type="term" value="P:proteolysis involved in protein catabolic process"/>
    <property type="evidence" value="ECO:0007669"/>
    <property type="project" value="TreeGrafter"/>
</dbReference>
<keyword evidence="5" id="KW-0862">Zinc</keyword>
<feature type="domain" description="Peptidase M48" evidence="7">
    <location>
        <begin position="73"/>
        <end position="259"/>
    </location>
</feature>
<dbReference type="PANTHER" id="PTHR22726:SF1">
    <property type="entry name" value="METALLOENDOPEPTIDASE OMA1, MITOCHONDRIAL"/>
    <property type="match status" value="1"/>
</dbReference>
<dbReference type="CDD" id="cd07333">
    <property type="entry name" value="M48C_bepA_like"/>
    <property type="match status" value="1"/>
</dbReference>
<keyword evidence="6" id="KW-0482">Metalloprotease</keyword>
<evidence type="ECO:0000256" key="2">
    <source>
        <dbReference type="ARBA" id="ARBA00022670"/>
    </source>
</evidence>
<keyword evidence="9" id="KW-1185">Reference proteome</keyword>
<gene>
    <name evidence="8" type="ORF">EY643_06045</name>
</gene>
<dbReference type="InterPro" id="IPR001915">
    <property type="entry name" value="Peptidase_M48"/>
</dbReference>
<dbReference type="PANTHER" id="PTHR22726">
    <property type="entry name" value="METALLOENDOPEPTIDASE OMA1"/>
    <property type="match status" value="1"/>
</dbReference>
<dbReference type="Proteomes" id="UP000326287">
    <property type="component" value="Chromosome"/>
</dbReference>
<evidence type="ECO:0000256" key="1">
    <source>
        <dbReference type="ARBA" id="ARBA00001947"/>
    </source>
</evidence>
<keyword evidence="3" id="KW-0479">Metal-binding</keyword>
<dbReference type="InterPro" id="IPR051156">
    <property type="entry name" value="Mito/Outer_Membr_Metalloprot"/>
</dbReference>
<organism evidence="8 9">
    <name type="scientific">Halioglobus maricola</name>
    <dbReference type="NCBI Taxonomy" id="2601894"/>
    <lineage>
        <taxon>Bacteria</taxon>
        <taxon>Pseudomonadati</taxon>
        <taxon>Pseudomonadota</taxon>
        <taxon>Gammaproteobacteria</taxon>
        <taxon>Cellvibrionales</taxon>
        <taxon>Halieaceae</taxon>
        <taxon>Halioglobus</taxon>
    </lineage>
</organism>
<dbReference type="Pfam" id="PF01435">
    <property type="entry name" value="Peptidase_M48"/>
    <property type="match status" value="1"/>
</dbReference>
<dbReference type="RefSeq" id="WP_152661353.1">
    <property type="nucleotide sequence ID" value="NZ_CP036422.1"/>
</dbReference>
<proteinExistence type="predicted"/>
<evidence type="ECO:0000256" key="4">
    <source>
        <dbReference type="ARBA" id="ARBA00022801"/>
    </source>
</evidence>
<keyword evidence="2" id="KW-0645">Protease</keyword>
<name>A0A5P9NHE3_9GAMM</name>
<accession>A0A5P9NHE3</accession>
<evidence type="ECO:0000259" key="7">
    <source>
        <dbReference type="Pfam" id="PF01435"/>
    </source>
</evidence>
<evidence type="ECO:0000256" key="5">
    <source>
        <dbReference type="ARBA" id="ARBA00022833"/>
    </source>
</evidence>
<dbReference type="GO" id="GO:0046872">
    <property type="term" value="F:metal ion binding"/>
    <property type="evidence" value="ECO:0007669"/>
    <property type="project" value="UniProtKB-KW"/>
</dbReference>
<reference evidence="8 9" key="1">
    <citation type="submission" date="2019-02" db="EMBL/GenBank/DDBJ databases">
        <authorList>
            <person name="Li S.-H."/>
        </authorList>
    </citation>
    <scope>NUCLEOTIDE SEQUENCE [LARGE SCALE GENOMIC DNA]</scope>
    <source>
        <strain evidence="8 9">IMCC14385</strain>
    </source>
</reference>
<evidence type="ECO:0000256" key="3">
    <source>
        <dbReference type="ARBA" id="ARBA00022723"/>
    </source>
</evidence>
<keyword evidence="4" id="KW-0378">Hydrolase</keyword>
<protein>
    <recommendedName>
        <fullName evidence="7">Peptidase M48 domain-containing protein</fullName>
    </recommendedName>
</protein>
<dbReference type="GO" id="GO:0016020">
    <property type="term" value="C:membrane"/>
    <property type="evidence" value="ECO:0007669"/>
    <property type="project" value="TreeGrafter"/>
</dbReference>
<evidence type="ECO:0000313" key="9">
    <source>
        <dbReference type="Proteomes" id="UP000326287"/>
    </source>
</evidence>
<comment type="cofactor">
    <cofactor evidence="1">
        <name>Zn(2+)</name>
        <dbReference type="ChEBI" id="CHEBI:29105"/>
    </cofactor>
</comment>
<dbReference type="AlphaFoldDB" id="A0A5P9NHE3"/>
<sequence>MAVTFPDLNEPLTMLSSAVTTSRHFARALTAFGLLSLGGCITTVVTPEAETSAGQAMSQQVSEQIGLYDDPELTAYVRSVGERLTAGLVDSPYKFQFAVVDQFEPNAFASPGGFIYISRGLLSQMNSEDELACVLAHEISHVTQRHHVRQMGRSLGTGLLTLPGRAVGVVSDDLGNMINSPIEHAGKVYLSGYSRDQETEADEYGLRLAAKTGYDPEALAGALEGIERTLFLLTGEHHEANYMDTHPTTPQRVADIETTIAKLTYTTTAPIATRTQLYQHLDGIWWGPQNPQQGIFLEDRFLSTDMDFTIAFPSGWETINTPRFVGATETEKEGAYMALGANPGEFTPDGYAAALITRMRERGGIEPDQTRPLKIGEWPAHLVTYTDASGEEPVSMHYVFLATPRGSYTMMALGLDQFRPQMREAVMSMRPLTSAERASVTGIRLRTATIGPGETLESWTERLDSRWGPKFSASMNGLEEDHTGTGEVLKYAREERYQGQ</sequence>